<dbReference type="PROSITE" id="PS51257">
    <property type="entry name" value="PROKAR_LIPOPROTEIN"/>
    <property type="match status" value="1"/>
</dbReference>
<name>A0A4Y6PUG0_PERCE</name>
<evidence type="ECO:0000256" key="1">
    <source>
        <dbReference type="SAM" id="Coils"/>
    </source>
</evidence>
<reference evidence="4 5" key="1">
    <citation type="submission" date="2019-06" db="EMBL/GenBank/DDBJ databases">
        <title>Persicimonas caeni gen. nov., sp. nov., a predatory bacterium isolated from solar saltern.</title>
        <authorList>
            <person name="Wang S."/>
        </authorList>
    </citation>
    <scope>NUCLEOTIDE SEQUENCE [LARGE SCALE GENOMIC DNA]</scope>
    <source>
        <strain evidence="4 5">YN101</strain>
    </source>
</reference>
<evidence type="ECO:0000313" key="4">
    <source>
        <dbReference type="EMBL" id="QDG51976.1"/>
    </source>
</evidence>
<dbReference type="OrthoDB" id="5502868at2"/>
<organism evidence="4 5">
    <name type="scientific">Persicimonas caeni</name>
    <dbReference type="NCBI Taxonomy" id="2292766"/>
    <lineage>
        <taxon>Bacteria</taxon>
        <taxon>Deltaproteobacteria</taxon>
        <taxon>Bradymonadales</taxon>
        <taxon>Bradymonadaceae</taxon>
        <taxon>Persicimonas</taxon>
    </lineage>
</organism>
<gene>
    <name evidence="4" type="ORF">FIV42_14880</name>
</gene>
<accession>A0A4Y6PUG0</accession>
<keyword evidence="1" id="KW-0175">Coiled coil</keyword>
<evidence type="ECO:0000256" key="3">
    <source>
        <dbReference type="SAM" id="SignalP"/>
    </source>
</evidence>
<accession>A0A5B8Y7S0</accession>
<evidence type="ECO:0000313" key="5">
    <source>
        <dbReference type="Proteomes" id="UP000315995"/>
    </source>
</evidence>
<feature type="coiled-coil region" evidence="1">
    <location>
        <begin position="217"/>
        <end position="244"/>
    </location>
</feature>
<feature type="region of interest" description="Disordered" evidence="2">
    <location>
        <begin position="100"/>
        <end position="131"/>
    </location>
</feature>
<proteinExistence type="predicted"/>
<keyword evidence="3" id="KW-0732">Signal</keyword>
<evidence type="ECO:0000256" key="2">
    <source>
        <dbReference type="SAM" id="MobiDB-lite"/>
    </source>
</evidence>
<protein>
    <submittedName>
        <fullName evidence="4">Uncharacterized protein</fullName>
    </submittedName>
</protein>
<dbReference type="EMBL" id="CP041186">
    <property type="protein sequence ID" value="QDG51976.1"/>
    <property type="molecule type" value="Genomic_DNA"/>
</dbReference>
<dbReference type="RefSeq" id="WP_141198454.1">
    <property type="nucleotide sequence ID" value="NZ_CP041186.1"/>
</dbReference>
<feature type="chain" id="PRO_5030106465" evidence="3">
    <location>
        <begin position="23"/>
        <end position="268"/>
    </location>
</feature>
<dbReference type="Proteomes" id="UP000315995">
    <property type="component" value="Chromosome"/>
</dbReference>
<feature type="signal peptide" evidence="3">
    <location>
        <begin position="1"/>
        <end position="22"/>
    </location>
</feature>
<sequence length="268" mass="30722">MPTHFRSGAFLLIAALSMALGACWGTTGPALPDMSVERDQVDRRSERLRLIRQVMREDLAEVQTLRQAFVDAPPGLYARPFPLDLFKHVAVDCLNEPWDPNQLAVDENGPDKPGQDQPGQDEPAGQPGLQLTCSPEFVDRLLVDLEEKVPERRSEAIAKLETLDGLRQLRGKLRQRLRRIPPILRASRSMLAARRADLRQTRATYARRRTEYSAERWKELTQRLDLYEQNLRALDEQIERLTEAWPSWEPALDQSVSMLYMELTQLSP</sequence>
<keyword evidence="5" id="KW-1185">Reference proteome</keyword>
<dbReference type="AlphaFoldDB" id="A0A4Y6PUG0"/>